<proteinExistence type="predicted"/>
<keyword evidence="3" id="KW-1185">Reference proteome</keyword>
<keyword evidence="1" id="KW-0732">Signal</keyword>
<name>A0A2X0IV39_9ACTN</name>
<feature type="signal peptide" evidence="1">
    <location>
        <begin position="1"/>
        <end position="23"/>
    </location>
</feature>
<dbReference type="PANTHER" id="PTHR36183:SF2">
    <property type="entry name" value="BETA-GLUCURONIDASE C-TERMINAL DOMAIN-CONTAINING PROTEIN"/>
    <property type="match status" value="1"/>
</dbReference>
<dbReference type="InterPro" id="IPR017853">
    <property type="entry name" value="GH"/>
</dbReference>
<evidence type="ECO:0008006" key="4">
    <source>
        <dbReference type="Google" id="ProtNLM"/>
    </source>
</evidence>
<dbReference type="EMBL" id="QKYN01000008">
    <property type="protein sequence ID" value="RAG87271.1"/>
    <property type="molecule type" value="Genomic_DNA"/>
</dbReference>
<dbReference type="InterPro" id="IPR052974">
    <property type="entry name" value="GH79_Enzymes"/>
</dbReference>
<evidence type="ECO:0000313" key="2">
    <source>
        <dbReference type="EMBL" id="RAG87271.1"/>
    </source>
</evidence>
<dbReference type="PROSITE" id="PS51257">
    <property type="entry name" value="PROKAR_LIPOPROTEIN"/>
    <property type="match status" value="1"/>
</dbReference>
<accession>A0A2X0IV39</accession>
<reference evidence="2 3" key="1">
    <citation type="submission" date="2018-06" db="EMBL/GenBank/DDBJ databases">
        <title>Streptacidiphilus pinicola sp. nov., isolated from pine grove soil.</title>
        <authorList>
            <person name="Roh S.G."/>
            <person name="Park S."/>
            <person name="Kim M.-K."/>
            <person name="Yun B.-R."/>
            <person name="Park J."/>
            <person name="Kim M.J."/>
            <person name="Kim Y.S."/>
            <person name="Kim S.B."/>
        </authorList>
    </citation>
    <scope>NUCLEOTIDE SEQUENCE [LARGE SCALE GENOMIC DNA]</scope>
    <source>
        <strain evidence="2 3">MMS16-CNU450</strain>
    </source>
</reference>
<dbReference type="SUPFAM" id="SSF51445">
    <property type="entry name" value="(Trans)glycosidases"/>
    <property type="match status" value="1"/>
</dbReference>
<evidence type="ECO:0000313" key="3">
    <source>
        <dbReference type="Proteomes" id="UP000248889"/>
    </source>
</evidence>
<sequence>MIGRTAAHALAAALLAGTAGLGAAGCPSGAPVANVADVAIGRAVLAPLPAGLVGLSFESDSATGGLDSGRFDAGGNLPALLRTLGPGTMRFGGNSVDLGFHGASRAALAGVRRLADESGWQVRYSENLGHYDAAATAADAAAAAAALGPRLRALACGNEPNLYPGVLRREDFDIVAYLAEAMPCWRVLHRAAPGVPVAGPDAAPPVWQAAAAFAPSRPLAQLTAHYYPLTHCGRHPGNGGTLLSAATRDRQGQYFASVGATARAARLPWALTETNSASCSGIPGTSNTFAAALWSVDYALQAAEHGAQEVDFHTSVSPRCVPYTALCPTAPRHFAPRPLYYGLLLLRLLGPGELLPATLTDFRGPVTVHALRSADGAQRLVLENLGPDPVGIRTPAPAAGRTALGWRLAAPGGPTATTGVTVNGRTVAADGTFAAPPPLRVACAADACRLPLPGYSATVLVLPAGAAGQSKR</sequence>
<dbReference type="PANTHER" id="PTHR36183">
    <property type="entry name" value="BETA-GLUCURONIDASE"/>
    <property type="match status" value="1"/>
</dbReference>
<gene>
    <name evidence="2" type="ORF">DN069_01685</name>
</gene>
<dbReference type="OrthoDB" id="5166947at2"/>
<feature type="chain" id="PRO_5038414291" description="Beta-glucuronidase C-terminal domain-containing protein" evidence="1">
    <location>
        <begin position="24"/>
        <end position="472"/>
    </location>
</feature>
<dbReference type="InterPro" id="IPR013780">
    <property type="entry name" value="Glyco_hydro_b"/>
</dbReference>
<dbReference type="Gene3D" id="2.60.40.1180">
    <property type="entry name" value="Golgi alpha-mannosidase II"/>
    <property type="match status" value="1"/>
</dbReference>
<organism evidence="2 3">
    <name type="scientific">Streptacidiphilus pinicola</name>
    <dbReference type="NCBI Taxonomy" id="2219663"/>
    <lineage>
        <taxon>Bacteria</taxon>
        <taxon>Bacillati</taxon>
        <taxon>Actinomycetota</taxon>
        <taxon>Actinomycetes</taxon>
        <taxon>Kitasatosporales</taxon>
        <taxon>Streptomycetaceae</taxon>
        <taxon>Streptacidiphilus</taxon>
    </lineage>
</organism>
<dbReference type="AlphaFoldDB" id="A0A2X0IV39"/>
<dbReference type="RefSeq" id="WP_111498884.1">
    <property type="nucleotide sequence ID" value="NZ_QKYN01000008.1"/>
</dbReference>
<dbReference type="Proteomes" id="UP000248889">
    <property type="component" value="Unassembled WGS sequence"/>
</dbReference>
<comment type="caution">
    <text evidence="2">The sequence shown here is derived from an EMBL/GenBank/DDBJ whole genome shotgun (WGS) entry which is preliminary data.</text>
</comment>
<protein>
    <recommendedName>
        <fullName evidence="4">Beta-glucuronidase C-terminal domain-containing protein</fullName>
    </recommendedName>
</protein>
<dbReference type="Gene3D" id="3.20.20.80">
    <property type="entry name" value="Glycosidases"/>
    <property type="match status" value="1"/>
</dbReference>
<evidence type="ECO:0000256" key="1">
    <source>
        <dbReference type="SAM" id="SignalP"/>
    </source>
</evidence>